<dbReference type="SUPFAM" id="SSF47336">
    <property type="entry name" value="ACP-like"/>
    <property type="match status" value="1"/>
</dbReference>
<protein>
    <submittedName>
        <fullName evidence="2">Acyl carrier protein</fullName>
    </submittedName>
</protein>
<dbReference type="Proteomes" id="UP000515512">
    <property type="component" value="Chromosome"/>
</dbReference>
<keyword evidence="3" id="KW-1185">Reference proteome</keyword>
<accession>A0A7D6V5Z3</accession>
<dbReference type="KEGG" id="nhu:H0264_23155"/>
<feature type="domain" description="Carrier" evidence="1">
    <location>
        <begin position="5"/>
        <end position="85"/>
    </location>
</feature>
<proteinExistence type="predicted"/>
<dbReference type="Gene3D" id="1.10.1200.10">
    <property type="entry name" value="ACP-like"/>
    <property type="match status" value="1"/>
</dbReference>
<gene>
    <name evidence="2" type="ORF">H0264_23155</name>
</gene>
<organism evidence="2 3">
    <name type="scientific">Nocardia huaxiensis</name>
    <dbReference type="NCBI Taxonomy" id="2755382"/>
    <lineage>
        <taxon>Bacteria</taxon>
        <taxon>Bacillati</taxon>
        <taxon>Actinomycetota</taxon>
        <taxon>Actinomycetes</taxon>
        <taxon>Mycobacteriales</taxon>
        <taxon>Nocardiaceae</taxon>
        <taxon>Nocardia</taxon>
    </lineage>
</organism>
<evidence type="ECO:0000313" key="3">
    <source>
        <dbReference type="Proteomes" id="UP000515512"/>
    </source>
</evidence>
<sequence length="85" mass="9480">METDNKSEAALRVLREALDSMLSPQERQQIDLSAIDPDTSLRSLPLDSMTMIELLDRLNSAFASNLQPDHLYTSTTVGDVIRAMD</sequence>
<evidence type="ECO:0000259" key="1">
    <source>
        <dbReference type="PROSITE" id="PS50075"/>
    </source>
</evidence>
<dbReference type="InterPro" id="IPR009081">
    <property type="entry name" value="PP-bd_ACP"/>
</dbReference>
<reference evidence="2 3" key="1">
    <citation type="submission" date="2020-07" db="EMBL/GenBank/DDBJ databases">
        <authorList>
            <person name="Zhuang K."/>
            <person name="Ran Y."/>
        </authorList>
    </citation>
    <scope>NUCLEOTIDE SEQUENCE [LARGE SCALE GENOMIC DNA]</scope>
    <source>
        <strain evidence="2 3">WCH-YHL-001</strain>
    </source>
</reference>
<dbReference type="RefSeq" id="WP_181579489.1">
    <property type="nucleotide sequence ID" value="NZ_CP059399.1"/>
</dbReference>
<dbReference type="Pfam" id="PF00550">
    <property type="entry name" value="PP-binding"/>
    <property type="match status" value="1"/>
</dbReference>
<dbReference type="InterPro" id="IPR036736">
    <property type="entry name" value="ACP-like_sf"/>
</dbReference>
<dbReference type="AlphaFoldDB" id="A0A7D6V5Z3"/>
<name>A0A7D6V5Z3_9NOCA</name>
<evidence type="ECO:0000313" key="2">
    <source>
        <dbReference type="EMBL" id="QLY28281.1"/>
    </source>
</evidence>
<dbReference type="EMBL" id="CP059399">
    <property type="protein sequence ID" value="QLY28281.1"/>
    <property type="molecule type" value="Genomic_DNA"/>
</dbReference>
<dbReference type="PROSITE" id="PS50075">
    <property type="entry name" value="CARRIER"/>
    <property type="match status" value="1"/>
</dbReference>